<comment type="caution">
    <text evidence="4">The sequence shown here is derived from an EMBL/GenBank/DDBJ whole genome shotgun (WGS) entry which is preliminary data.</text>
</comment>
<dbReference type="InterPro" id="IPR008138">
    <property type="entry name" value="SapB_2"/>
</dbReference>
<dbReference type="GO" id="GO:0006629">
    <property type="term" value="P:lipid metabolic process"/>
    <property type="evidence" value="ECO:0007669"/>
    <property type="project" value="InterPro"/>
</dbReference>
<feature type="domain" description="Saposin B-type" evidence="3">
    <location>
        <begin position="19"/>
        <end position="97"/>
    </location>
</feature>
<evidence type="ECO:0000313" key="5">
    <source>
        <dbReference type="EMBL" id="CAL5976808.1"/>
    </source>
</evidence>
<proteinExistence type="predicted"/>
<organism evidence="4">
    <name type="scientific">Hexamita inflata</name>
    <dbReference type="NCBI Taxonomy" id="28002"/>
    <lineage>
        <taxon>Eukaryota</taxon>
        <taxon>Metamonada</taxon>
        <taxon>Diplomonadida</taxon>
        <taxon>Hexamitidae</taxon>
        <taxon>Hexamitinae</taxon>
        <taxon>Hexamita</taxon>
    </lineage>
</organism>
<name>A0AA86QSJ5_9EUKA</name>
<dbReference type="Gene3D" id="1.10.225.10">
    <property type="entry name" value="Saposin-like"/>
    <property type="match status" value="1"/>
</dbReference>
<dbReference type="Proteomes" id="UP001642409">
    <property type="component" value="Unassembled WGS sequence"/>
</dbReference>
<dbReference type="InterPro" id="IPR007856">
    <property type="entry name" value="SapB_1"/>
</dbReference>
<keyword evidence="1" id="KW-1015">Disulfide bond</keyword>
<dbReference type="EMBL" id="CATOUU010000952">
    <property type="protein sequence ID" value="CAI9962272.1"/>
    <property type="molecule type" value="Genomic_DNA"/>
</dbReference>
<dbReference type="InterPro" id="IPR051428">
    <property type="entry name" value="Sphingo_Act-Surfact_Prot"/>
</dbReference>
<dbReference type="Pfam" id="PF03489">
    <property type="entry name" value="SapB_2"/>
    <property type="match status" value="1"/>
</dbReference>
<dbReference type="SUPFAM" id="SSF47862">
    <property type="entry name" value="Saposin"/>
    <property type="match status" value="1"/>
</dbReference>
<gene>
    <name evidence="5" type="ORF">HINF_LOCUS4001</name>
    <name evidence="4" type="ORF">HINF_LOCUS49917</name>
</gene>
<evidence type="ECO:0000256" key="1">
    <source>
        <dbReference type="ARBA" id="ARBA00023157"/>
    </source>
</evidence>
<accession>A0AA86QSJ5</accession>
<keyword evidence="2" id="KW-0325">Glycoprotein</keyword>
<dbReference type="InterPro" id="IPR011001">
    <property type="entry name" value="Saposin-like"/>
</dbReference>
<sequence>MLFLLTSAIQEHVEPVQKIDFVCDVCTIIVQGVEDTITDPQNVQQVKEFLNQICEILPLDIFNWCEQIIDMYYNDLIKYIQQGLPAAQVCKQIGLCD</sequence>
<dbReference type="PROSITE" id="PS50015">
    <property type="entry name" value="SAP_B"/>
    <property type="match status" value="1"/>
</dbReference>
<dbReference type="Pfam" id="PF05184">
    <property type="entry name" value="SapB_1"/>
    <property type="match status" value="1"/>
</dbReference>
<keyword evidence="6" id="KW-1185">Reference proteome</keyword>
<evidence type="ECO:0000313" key="6">
    <source>
        <dbReference type="Proteomes" id="UP001642409"/>
    </source>
</evidence>
<reference evidence="5 6" key="2">
    <citation type="submission" date="2024-07" db="EMBL/GenBank/DDBJ databases">
        <authorList>
            <person name="Akdeniz Z."/>
        </authorList>
    </citation>
    <scope>NUCLEOTIDE SEQUENCE [LARGE SCALE GENOMIC DNA]</scope>
</reference>
<dbReference type="PANTHER" id="PTHR11480">
    <property type="entry name" value="SAPOSIN-RELATED"/>
    <property type="match status" value="1"/>
</dbReference>
<evidence type="ECO:0000256" key="2">
    <source>
        <dbReference type="ARBA" id="ARBA00023180"/>
    </source>
</evidence>
<dbReference type="EMBL" id="CAXDID020000007">
    <property type="protein sequence ID" value="CAL5976808.1"/>
    <property type="molecule type" value="Genomic_DNA"/>
</dbReference>
<protein>
    <submittedName>
        <fullName evidence="4">Saposin-like type B domin-containing protein</fullName>
    </submittedName>
    <submittedName>
        <fullName evidence="5">Saposin-like_type B domin-containing protein</fullName>
    </submittedName>
</protein>
<dbReference type="SMART" id="SM00741">
    <property type="entry name" value="SapB"/>
    <property type="match status" value="1"/>
</dbReference>
<dbReference type="InterPro" id="IPR008139">
    <property type="entry name" value="SaposinB_dom"/>
</dbReference>
<evidence type="ECO:0000259" key="3">
    <source>
        <dbReference type="PROSITE" id="PS50015"/>
    </source>
</evidence>
<evidence type="ECO:0000313" key="4">
    <source>
        <dbReference type="EMBL" id="CAI9962272.1"/>
    </source>
</evidence>
<dbReference type="AlphaFoldDB" id="A0AA86QSJ5"/>
<reference evidence="4" key="1">
    <citation type="submission" date="2023-06" db="EMBL/GenBank/DDBJ databases">
        <authorList>
            <person name="Kurt Z."/>
        </authorList>
    </citation>
    <scope>NUCLEOTIDE SEQUENCE</scope>
</reference>